<keyword evidence="2" id="KW-0645">Protease</keyword>
<evidence type="ECO:0000259" key="4">
    <source>
        <dbReference type="Pfam" id="PF04586"/>
    </source>
</evidence>
<reference evidence="5 6" key="1">
    <citation type="submission" date="2020-04" db="EMBL/GenBank/DDBJ databases">
        <authorList>
            <person name="De Canck E."/>
        </authorList>
    </citation>
    <scope>NUCLEOTIDE SEQUENCE [LARGE SCALE GENOMIC DNA]</scope>
    <source>
        <strain evidence="5 6">LMG 29542</strain>
    </source>
</reference>
<evidence type="ECO:0000313" key="5">
    <source>
        <dbReference type="EMBL" id="CAB3758552.1"/>
    </source>
</evidence>
<dbReference type="GO" id="GO:0006508">
    <property type="term" value="P:proteolysis"/>
    <property type="evidence" value="ECO:0007669"/>
    <property type="project" value="UniProtKB-KW"/>
</dbReference>
<dbReference type="AlphaFoldDB" id="A0A6J5E075"/>
<dbReference type="Proteomes" id="UP000494363">
    <property type="component" value="Unassembled WGS sequence"/>
</dbReference>
<feature type="domain" description="Prohead serine protease" evidence="4">
    <location>
        <begin position="47"/>
        <end position="155"/>
    </location>
</feature>
<dbReference type="Pfam" id="PF04586">
    <property type="entry name" value="Peptidase_S78"/>
    <property type="match status" value="1"/>
</dbReference>
<dbReference type="GO" id="GO:0008233">
    <property type="term" value="F:peptidase activity"/>
    <property type="evidence" value="ECO:0007669"/>
    <property type="project" value="UniProtKB-KW"/>
</dbReference>
<protein>
    <recommendedName>
        <fullName evidence="4">Prohead serine protease domain-containing protein</fullName>
    </recommendedName>
</protein>
<keyword evidence="6" id="KW-1185">Reference proteome</keyword>
<keyword evidence="3" id="KW-0378">Hydrolase</keyword>
<evidence type="ECO:0000256" key="1">
    <source>
        <dbReference type="ARBA" id="ARBA00022612"/>
    </source>
</evidence>
<dbReference type="RefSeq" id="WP_217477923.1">
    <property type="nucleotide sequence ID" value="NZ_CADIKH010000014.1"/>
</dbReference>
<dbReference type="InterPro" id="IPR054613">
    <property type="entry name" value="Peptidase_S78_dom"/>
</dbReference>
<keyword evidence="1" id="KW-1188">Viral release from host cell</keyword>
<evidence type="ECO:0000256" key="2">
    <source>
        <dbReference type="ARBA" id="ARBA00022670"/>
    </source>
</evidence>
<accession>A0A6J5E075</accession>
<sequence>MERAYSLLTVRSADDAARVIEGIASTPTPDRYGDIVEPLGAKFRTPMPLLWQHDARAPVGQVEFATATADGIPFRASIAIIDEPGTLKERLDEAWQSVKAQLVRAVSIGFRPIEYAFMDDGGMHFLEWEWLELSLVTIPANSEATIQTIKSIDTTTRAALGIGGGHVVRLSQPARARASKAFVIQTIHRENQQ</sequence>
<proteinExistence type="predicted"/>
<dbReference type="EMBL" id="CADIKH010000014">
    <property type="protein sequence ID" value="CAB3758552.1"/>
    <property type="molecule type" value="Genomic_DNA"/>
</dbReference>
<evidence type="ECO:0000256" key="3">
    <source>
        <dbReference type="ARBA" id="ARBA00022801"/>
    </source>
</evidence>
<gene>
    <name evidence="5" type="ORF">LMG29542_03371</name>
</gene>
<name>A0A6J5E075_9BURK</name>
<organism evidence="5 6">
    <name type="scientific">Paraburkholderia humisilvae</name>
    <dbReference type="NCBI Taxonomy" id="627669"/>
    <lineage>
        <taxon>Bacteria</taxon>
        <taxon>Pseudomonadati</taxon>
        <taxon>Pseudomonadota</taxon>
        <taxon>Betaproteobacteria</taxon>
        <taxon>Burkholderiales</taxon>
        <taxon>Burkholderiaceae</taxon>
        <taxon>Paraburkholderia</taxon>
    </lineage>
</organism>
<evidence type="ECO:0000313" key="6">
    <source>
        <dbReference type="Proteomes" id="UP000494363"/>
    </source>
</evidence>